<organism evidence="2 3">
    <name type="scientific">Alkalicoccobacillus murimartini</name>
    <dbReference type="NCBI Taxonomy" id="171685"/>
    <lineage>
        <taxon>Bacteria</taxon>
        <taxon>Bacillati</taxon>
        <taxon>Bacillota</taxon>
        <taxon>Bacilli</taxon>
        <taxon>Bacillales</taxon>
        <taxon>Bacillaceae</taxon>
        <taxon>Alkalicoccobacillus</taxon>
    </lineage>
</organism>
<keyword evidence="1" id="KW-0472">Membrane</keyword>
<name>A0ABT9YM18_9BACI</name>
<keyword evidence="3" id="KW-1185">Reference proteome</keyword>
<evidence type="ECO:0000313" key="3">
    <source>
        <dbReference type="Proteomes" id="UP001225034"/>
    </source>
</evidence>
<sequence length="154" mass="17985">MRLKVHWTILVLLSMVIMLIFVSCTRMKATKEMSTEATFIAPAPEDKDFLTYYKMENPFEGEHTINEELKMVLDGREPIMMDDYSVQFAPLLEDQATCSAWICLPVSSLPDTAYFAEDGYIYDRETPGLWSFKWDENHEETWTLRAFYTKKPAD</sequence>
<protein>
    <recommendedName>
        <fullName evidence="4">Lipoprotein</fullName>
    </recommendedName>
</protein>
<keyword evidence="1" id="KW-0812">Transmembrane</keyword>
<reference evidence="2 3" key="1">
    <citation type="submission" date="2023-07" db="EMBL/GenBank/DDBJ databases">
        <title>Genomic Encyclopedia of Type Strains, Phase IV (KMG-IV): sequencing the most valuable type-strain genomes for metagenomic binning, comparative biology and taxonomic classification.</title>
        <authorList>
            <person name="Goeker M."/>
        </authorList>
    </citation>
    <scope>NUCLEOTIDE SEQUENCE [LARGE SCALE GENOMIC DNA]</scope>
    <source>
        <strain evidence="2 3">DSM 19154</strain>
    </source>
</reference>
<comment type="caution">
    <text evidence="2">The sequence shown here is derived from an EMBL/GenBank/DDBJ whole genome shotgun (WGS) entry which is preliminary data.</text>
</comment>
<proteinExistence type="predicted"/>
<dbReference type="EMBL" id="JAUSUA010000007">
    <property type="protein sequence ID" value="MDQ0208924.1"/>
    <property type="molecule type" value="Genomic_DNA"/>
</dbReference>
<dbReference type="RefSeq" id="WP_306985370.1">
    <property type="nucleotide sequence ID" value="NZ_JAUSUA010000007.1"/>
</dbReference>
<evidence type="ECO:0000313" key="2">
    <source>
        <dbReference type="EMBL" id="MDQ0208924.1"/>
    </source>
</evidence>
<evidence type="ECO:0000256" key="1">
    <source>
        <dbReference type="SAM" id="Phobius"/>
    </source>
</evidence>
<gene>
    <name evidence="2" type="ORF">J2S05_003748</name>
</gene>
<feature type="transmembrane region" description="Helical" evidence="1">
    <location>
        <begin position="6"/>
        <end position="24"/>
    </location>
</feature>
<accession>A0ABT9YM18</accession>
<dbReference type="Proteomes" id="UP001225034">
    <property type="component" value="Unassembled WGS sequence"/>
</dbReference>
<dbReference type="PROSITE" id="PS51257">
    <property type="entry name" value="PROKAR_LIPOPROTEIN"/>
    <property type="match status" value="1"/>
</dbReference>
<evidence type="ECO:0008006" key="4">
    <source>
        <dbReference type="Google" id="ProtNLM"/>
    </source>
</evidence>
<keyword evidence="1" id="KW-1133">Transmembrane helix</keyword>